<evidence type="ECO:0000313" key="2">
    <source>
        <dbReference type="Proteomes" id="UP000613582"/>
    </source>
</evidence>
<evidence type="ECO:0000313" key="1">
    <source>
        <dbReference type="EMBL" id="GGD09555.1"/>
    </source>
</evidence>
<dbReference type="InterPro" id="IPR027417">
    <property type="entry name" value="P-loop_NTPase"/>
</dbReference>
<evidence type="ECO:0008006" key="3">
    <source>
        <dbReference type="Google" id="ProtNLM"/>
    </source>
</evidence>
<proteinExistence type="predicted"/>
<protein>
    <recommendedName>
        <fullName evidence="3">Sulfotransferase family protein</fullName>
    </recommendedName>
</protein>
<keyword evidence="2" id="KW-1185">Reference proteome</keyword>
<dbReference type="SUPFAM" id="SSF52540">
    <property type="entry name" value="P-loop containing nucleoside triphosphate hydrolases"/>
    <property type="match status" value="1"/>
</dbReference>
<dbReference type="Proteomes" id="UP000613582">
    <property type="component" value="Unassembled WGS sequence"/>
</dbReference>
<dbReference type="EMBL" id="BMGH01000001">
    <property type="protein sequence ID" value="GGD09555.1"/>
    <property type="molecule type" value="Genomic_DNA"/>
</dbReference>
<organism evidence="1 2">
    <name type="scientific">Aquisalinus flavus</name>
    <dbReference type="NCBI Taxonomy" id="1526572"/>
    <lineage>
        <taxon>Bacteria</taxon>
        <taxon>Pseudomonadati</taxon>
        <taxon>Pseudomonadota</taxon>
        <taxon>Alphaproteobacteria</taxon>
        <taxon>Parvularculales</taxon>
        <taxon>Parvularculaceae</taxon>
        <taxon>Aquisalinus</taxon>
    </lineage>
</organism>
<dbReference type="InterPro" id="IPR005331">
    <property type="entry name" value="Sulfotransferase"/>
</dbReference>
<dbReference type="RefSeq" id="WP_188158734.1">
    <property type="nucleotide sequence ID" value="NZ_BMGH01000001.1"/>
</dbReference>
<dbReference type="GO" id="GO:0016020">
    <property type="term" value="C:membrane"/>
    <property type="evidence" value="ECO:0007669"/>
    <property type="project" value="InterPro"/>
</dbReference>
<gene>
    <name evidence="1" type="ORF">GCM10011342_18040</name>
</gene>
<reference evidence="1" key="2">
    <citation type="submission" date="2020-09" db="EMBL/GenBank/DDBJ databases">
        <authorList>
            <person name="Sun Q."/>
            <person name="Zhou Y."/>
        </authorList>
    </citation>
    <scope>NUCLEOTIDE SEQUENCE</scope>
    <source>
        <strain evidence="1">CGMCC 1.12921</strain>
    </source>
</reference>
<dbReference type="Gene3D" id="3.40.50.300">
    <property type="entry name" value="P-loop containing nucleotide triphosphate hydrolases"/>
    <property type="match status" value="2"/>
</dbReference>
<name>A0A8J2V1N1_9PROT</name>
<dbReference type="GO" id="GO:0008146">
    <property type="term" value="F:sulfotransferase activity"/>
    <property type="evidence" value="ECO:0007669"/>
    <property type="project" value="InterPro"/>
</dbReference>
<sequence length="542" mass="62237">MTQSPDEALFVIGMHRSGTSAVSGSLQFCGYSHGHDLLEAAPDNVKGFWEQARFVNLNNMMLHTLGARWDSLPQWVTPNRRERADVQEWVKTTYSALGERMWDKTFDGVDGPYVIKDPRISLFLPFWLDIAEKKGLQPRCVFVYRSLIEVARSLYKRNRMPFGQATSLWVRYILSSLNDLPENTPIIHHHDFFNSPIEELKKAGIEAPDDPSDLEEFLAVPDKKKNDQMALAPRELPYPALILDKFIRNYETMPPMEEREKVIRALNQQTLTSDELTDNTYAVGEARKGSFRPPKEHRHVIFHCHLFKNAGTSVDEILKSNFKDEWTNVEFESSNFRSYADLVRSFVLTQAKYRAVSSHTGNWWTGYDDPSITVHPIIFVRHPILRVQSAYSFERKQDAETAGAKLAKQTDLAGYIQMRLDTPTDLAFNNFQARRLAFQVSRTVMNLRIDSERALESLPFVGLVENFDASMERLEEYLKPNFPDFEAFSTRKNVTESSGATMDEKLARMRESIGDDLMKRLEDANGIDMDIYNTVAARYGMA</sequence>
<comment type="caution">
    <text evidence="1">The sequence shown here is derived from an EMBL/GenBank/DDBJ whole genome shotgun (WGS) entry which is preliminary data.</text>
</comment>
<accession>A0A8J2V1N1</accession>
<dbReference type="Pfam" id="PF03567">
    <property type="entry name" value="Sulfotransfer_2"/>
    <property type="match status" value="1"/>
</dbReference>
<dbReference type="AlphaFoldDB" id="A0A8J2V1N1"/>
<reference evidence="1" key="1">
    <citation type="journal article" date="2014" name="Int. J. Syst. Evol. Microbiol.">
        <title>Complete genome sequence of Corynebacterium casei LMG S-19264T (=DSM 44701T), isolated from a smear-ripened cheese.</title>
        <authorList>
            <consortium name="US DOE Joint Genome Institute (JGI-PGF)"/>
            <person name="Walter F."/>
            <person name="Albersmeier A."/>
            <person name="Kalinowski J."/>
            <person name="Ruckert C."/>
        </authorList>
    </citation>
    <scope>NUCLEOTIDE SEQUENCE</scope>
    <source>
        <strain evidence="1">CGMCC 1.12921</strain>
    </source>
</reference>